<evidence type="ECO:0000256" key="3">
    <source>
        <dbReference type="ARBA" id="ARBA00023268"/>
    </source>
</evidence>
<reference evidence="6 7" key="1">
    <citation type="journal article" date="2017" name="Genome Biol. Evol.">
        <title>Phytophthora megakarya and P. palmivora, closely related causal agents of cacao black pod rot, underwent increases in genome sizes and gene numbers by different mechanisms.</title>
        <authorList>
            <person name="Ali S.S."/>
            <person name="Shao J."/>
            <person name="Lary D.J."/>
            <person name="Kronmiller B."/>
            <person name="Shen D."/>
            <person name="Strem M.D."/>
            <person name="Amoako-Attah I."/>
            <person name="Akrofi A.Y."/>
            <person name="Begoude B.A."/>
            <person name="Ten Hoopen G.M."/>
            <person name="Coulibaly K."/>
            <person name="Kebe B.I."/>
            <person name="Melnick R.L."/>
            <person name="Guiltinan M.J."/>
            <person name="Tyler B.M."/>
            <person name="Meinhardt L.W."/>
            <person name="Bailey B.A."/>
        </authorList>
    </citation>
    <scope>NUCLEOTIDE SEQUENCE [LARGE SCALE GENOMIC DNA]</scope>
    <source>
        <strain evidence="7">sbr112.9</strain>
    </source>
</reference>
<evidence type="ECO:0000259" key="5">
    <source>
        <dbReference type="PROSITE" id="PS50013"/>
    </source>
</evidence>
<dbReference type="EMBL" id="NCKW01011106">
    <property type="protein sequence ID" value="POM64423.1"/>
    <property type="molecule type" value="Genomic_DNA"/>
</dbReference>
<sequence>MKLSTLDTGPSTPFIKTVYIADKPLRMLIDSELSEVTFEEFHQRLEAGEYAEVYTVETAHHEGRHSMAAEVRVLLHKFQDVLPEELPDRLPSEPDVEHGIALRPGAVPAARAPFRHSPVERASLATYVAELLRKGWIKQSDSPWTSSIFAVPKKDPAPNFANMVPRVPLSRIDDILDTLQGAKIFSCIDLTPGYHQMRLKPGSRPATAFQADGEPFQWVTLSDHVEHLRAMLTALRSAELYANPKKCTWAQEAVVFLGHPIANSTITLDPAKTATIRDMVALTYARELQRFLGLCGYYRRFLPAYAELVQPLSDLLKQSTSWTWGLLQTTAFERIKDLLQRFPVLQLPDFARRFFVTTDASDIAVGGVLSQVHDSGEHPVAFLSRKLSDTERRWPAHEKELYAIKFCLGKTNVVADALYQPVAVSAMVVAGPDSTVAARITALYSSDPDCQHLLQRPQEKSSIEGKYSLNNGLIVVRDGRSQRILLPRDDKLLLDVLIQYHDEATVAHPGVVVRAYLVVRNKTGERKKGLLQPLPIPDAPWVDIAMDFVTGLPTTGGFDAVLVVVCRLSKRARYLLTRKTADAEEVARSFLTASSSFTHVEMRMTVSHRAQADGQSERQISTLEDALRCMFSHYGDNWNRQAAIDYAKDQLSKAQARQKRYYNKHRNHTTFELSDFVYVRAKLLNKASSATDYDISKDTTKNKLLPRWVGPFPIAKRVEFVRRPVRRAAPVLYDNQGNRIYVIAALLQQRRRRDRVQYLVKWADLSDTENSWENVGNISKVAHWYEPKRGVDECQDHGRAASVSVITPTCQSDCGQARQHKDSDDRSDVDDAEQVKMPPRRVTRRETDTFLQRLKGKTDFGDDEQKDDATTARLTTGRRPRMTVVTSDPPVTSRQKKKKTLSSFYDLLAKTPRLHGKAPAAALYAEEVAEIAANVESENDDEDDADYVDVADDVLDDDDDYDKATTPPATPRSKASAKGKDKRKRGTERKTRAVKQVRAKILQVAPSDDSNRSLDMATSPDENIAPFDQLPGVNGGEADEALNSDYEDSDAGSAEWYEDVGVIAQLDGTPAFSDEDSEPRYYNQELAGRMDAKFRAQSGDNKLTLEQILANEKRMHSRVRAQEILQCLGLLLALPTGTFGRFKKRERFERIMRNLHFSDNTAPAASTDKAWKVRPIVETLQRTFRSGYRTPPIISFDEAMVPSRSKYNPMRQFVKDKPHRWGTKLFMSCCAQTAYCLSSGPAATLRNMNEVLPPKQDGVFYAVVTDRFYTSIQISLQLLARNVYSVGTIQTRKNGFPPMLKQEKTKRPRHISRGTTKFAVAKSVPQLSALVWFDNTIVYLLGSGTNTAMSMC</sequence>
<dbReference type="Gene3D" id="2.40.50.40">
    <property type="match status" value="1"/>
</dbReference>
<dbReference type="PANTHER" id="PTHR37984:SF5">
    <property type="entry name" value="PROTEIN NYNRIN-LIKE"/>
    <property type="match status" value="1"/>
</dbReference>
<feature type="compositionally biased region" description="Acidic residues" evidence="4">
    <location>
        <begin position="1037"/>
        <end position="1048"/>
    </location>
</feature>
<dbReference type="InterPro" id="IPR043128">
    <property type="entry name" value="Rev_trsase/Diguanyl_cyclase"/>
</dbReference>
<dbReference type="Gene3D" id="3.10.10.10">
    <property type="entry name" value="HIV Type 1 Reverse Transcriptase, subunit A, domain 1"/>
    <property type="match status" value="1"/>
</dbReference>
<keyword evidence="2" id="KW-0539">Nucleus</keyword>
<dbReference type="InterPro" id="IPR000953">
    <property type="entry name" value="Chromo/chromo_shadow_dom"/>
</dbReference>
<dbReference type="PROSITE" id="PS50013">
    <property type="entry name" value="CHROMO_2"/>
    <property type="match status" value="1"/>
</dbReference>
<dbReference type="GO" id="GO:0005634">
    <property type="term" value="C:nucleus"/>
    <property type="evidence" value="ECO:0007669"/>
    <property type="project" value="UniProtKB-SubCell"/>
</dbReference>
<dbReference type="PROSITE" id="PS00598">
    <property type="entry name" value="CHROMO_1"/>
    <property type="match status" value="1"/>
</dbReference>
<dbReference type="Pfam" id="PF00385">
    <property type="entry name" value="Chromo"/>
    <property type="match status" value="1"/>
</dbReference>
<gene>
    <name evidence="6" type="ORF">PHPALM_20044</name>
</gene>
<feature type="domain" description="Chromo" evidence="5">
    <location>
        <begin position="741"/>
        <end position="778"/>
    </location>
</feature>
<dbReference type="GO" id="GO:0003676">
    <property type="term" value="F:nucleic acid binding"/>
    <property type="evidence" value="ECO:0007669"/>
    <property type="project" value="InterPro"/>
</dbReference>
<comment type="subcellular location">
    <subcellularLocation>
        <location evidence="1">Nucleus</location>
    </subcellularLocation>
</comment>
<proteinExistence type="predicted"/>
<evidence type="ECO:0000313" key="7">
    <source>
        <dbReference type="Proteomes" id="UP000237271"/>
    </source>
</evidence>
<dbReference type="Pfam" id="PF17919">
    <property type="entry name" value="RT_RNaseH_2"/>
    <property type="match status" value="1"/>
</dbReference>
<evidence type="ECO:0000256" key="2">
    <source>
        <dbReference type="ARBA" id="ARBA00023242"/>
    </source>
</evidence>
<dbReference type="PANTHER" id="PTHR37984">
    <property type="entry name" value="PROTEIN CBG26694"/>
    <property type="match status" value="1"/>
</dbReference>
<evidence type="ECO:0000256" key="1">
    <source>
        <dbReference type="ARBA" id="ARBA00004123"/>
    </source>
</evidence>
<dbReference type="OrthoDB" id="163970at2759"/>
<protein>
    <submittedName>
        <fullName evidence="6">Retrotransposable element</fullName>
    </submittedName>
</protein>
<dbReference type="InterPro" id="IPR050951">
    <property type="entry name" value="Retrovirus_Pol_polyprotein"/>
</dbReference>
<dbReference type="Pfam" id="PF13843">
    <property type="entry name" value="DDE_Tnp_1_7"/>
    <property type="match status" value="1"/>
</dbReference>
<dbReference type="InterPro" id="IPR016197">
    <property type="entry name" value="Chromo-like_dom_sf"/>
</dbReference>
<dbReference type="InterPro" id="IPR029526">
    <property type="entry name" value="PGBD"/>
</dbReference>
<dbReference type="SUPFAM" id="SSF54160">
    <property type="entry name" value="Chromo domain-like"/>
    <property type="match status" value="1"/>
</dbReference>
<feature type="region of interest" description="Disordered" evidence="4">
    <location>
        <begin position="810"/>
        <end position="898"/>
    </location>
</feature>
<keyword evidence="7" id="KW-1185">Reference proteome</keyword>
<dbReference type="CDD" id="cd01647">
    <property type="entry name" value="RT_LTR"/>
    <property type="match status" value="1"/>
</dbReference>
<dbReference type="InterPro" id="IPR012337">
    <property type="entry name" value="RNaseH-like_sf"/>
</dbReference>
<feature type="compositionally biased region" description="Polar residues" evidence="4">
    <location>
        <begin position="884"/>
        <end position="893"/>
    </location>
</feature>
<dbReference type="GO" id="GO:0003824">
    <property type="term" value="F:catalytic activity"/>
    <property type="evidence" value="ECO:0007669"/>
    <property type="project" value="UniProtKB-KW"/>
</dbReference>
<dbReference type="InterPro" id="IPR023779">
    <property type="entry name" value="Chromodomain_CS"/>
</dbReference>
<name>A0A2P4XFT9_9STRA</name>
<feature type="compositionally biased region" description="Basic residues" evidence="4">
    <location>
        <begin position="975"/>
        <end position="998"/>
    </location>
</feature>
<feature type="region of interest" description="Disordered" evidence="4">
    <location>
        <begin position="953"/>
        <end position="1048"/>
    </location>
</feature>
<dbReference type="SUPFAM" id="SSF56672">
    <property type="entry name" value="DNA/RNA polymerases"/>
    <property type="match status" value="1"/>
</dbReference>
<dbReference type="InterPro" id="IPR023780">
    <property type="entry name" value="Chromo_domain"/>
</dbReference>
<dbReference type="SMART" id="SM00298">
    <property type="entry name" value="CHROMO"/>
    <property type="match status" value="1"/>
</dbReference>
<dbReference type="FunFam" id="3.30.70.270:FF:000020">
    <property type="entry name" value="Transposon Tf2-6 polyprotein-like Protein"/>
    <property type="match status" value="1"/>
</dbReference>
<dbReference type="Proteomes" id="UP000237271">
    <property type="component" value="Unassembled WGS sequence"/>
</dbReference>
<feature type="non-terminal residue" evidence="6">
    <location>
        <position position="1352"/>
    </location>
</feature>
<accession>A0A2P4XFT9</accession>
<organism evidence="6 7">
    <name type="scientific">Phytophthora palmivora</name>
    <dbReference type="NCBI Taxonomy" id="4796"/>
    <lineage>
        <taxon>Eukaryota</taxon>
        <taxon>Sar</taxon>
        <taxon>Stramenopiles</taxon>
        <taxon>Oomycota</taxon>
        <taxon>Peronosporomycetes</taxon>
        <taxon>Peronosporales</taxon>
        <taxon>Peronosporaceae</taxon>
        <taxon>Phytophthora</taxon>
    </lineage>
</organism>
<evidence type="ECO:0000256" key="4">
    <source>
        <dbReference type="SAM" id="MobiDB-lite"/>
    </source>
</evidence>
<dbReference type="InterPro" id="IPR041577">
    <property type="entry name" value="RT_RNaseH_2"/>
</dbReference>
<dbReference type="Gene3D" id="3.30.70.270">
    <property type="match status" value="3"/>
</dbReference>
<dbReference type="InterPro" id="IPR043502">
    <property type="entry name" value="DNA/RNA_pol_sf"/>
</dbReference>
<comment type="caution">
    <text evidence="6">The sequence shown here is derived from an EMBL/GenBank/DDBJ whole genome shotgun (WGS) entry which is preliminary data.</text>
</comment>
<keyword evidence="3" id="KW-0511">Multifunctional enzyme</keyword>
<dbReference type="SUPFAM" id="SSF53098">
    <property type="entry name" value="Ribonuclease H-like"/>
    <property type="match status" value="1"/>
</dbReference>
<dbReference type="InterPro" id="IPR036397">
    <property type="entry name" value="RNaseH_sf"/>
</dbReference>
<dbReference type="Gene3D" id="3.30.420.10">
    <property type="entry name" value="Ribonuclease H-like superfamily/Ribonuclease H"/>
    <property type="match status" value="1"/>
</dbReference>
<evidence type="ECO:0000313" key="6">
    <source>
        <dbReference type="EMBL" id="POM64423.1"/>
    </source>
</evidence>